<comment type="caution">
    <text evidence="1">The sequence shown here is derived from an EMBL/GenBank/DDBJ whole genome shotgun (WGS) entry which is preliminary data.</text>
</comment>
<evidence type="ECO:0000313" key="2">
    <source>
        <dbReference type="Proteomes" id="UP001597413"/>
    </source>
</evidence>
<organism evidence="1 2">
    <name type="scientific">Rhodobacter lacus</name>
    <dbReference type="NCBI Taxonomy" id="1641972"/>
    <lineage>
        <taxon>Bacteria</taxon>
        <taxon>Pseudomonadati</taxon>
        <taxon>Pseudomonadota</taxon>
        <taxon>Alphaproteobacteria</taxon>
        <taxon>Rhodobacterales</taxon>
        <taxon>Rhodobacter group</taxon>
        <taxon>Rhodobacter</taxon>
    </lineage>
</organism>
<name>A0ABW5A474_9RHOB</name>
<sequence length="204" mass="23073">MADPTKVWADFLNPNVLKRRILQAGIYLAAFELLKDAVIVHPREFFASDCVAGRGWMESPSYRENVLSRHPKENPLRASWAWLLDIGAVDETDTQVLRELTDARNDFAHELHSIASGGKIPDFEALFSKLRELLGKIERWWLVNVELETDPEFIGQAIDPNVIVSGRMVYLNAMYSTALGEEDAAWRFYNEFVASQGDSARSSA</sequence>
<gene>
    <name evidence="1" type="ORF">ACFSM0_01520</name>
</gene>
<dbReference type="RefSeq" id="WP_377386105.1">
    <property type="nucleotide sequence ID" value="NZ_JBHUIX010000002.1"/>
</dbReference>
<accession>A0ABW5A474</accession>
<evidence type="ECO:0000313" key="1">
    <source>
        <dbReference type="EMBL" id="MFD2172759.1"/>
    </source>
</evidence>
<keyword evidence="2" id="KW-1185">Reference proteome</keyword>
<dbReference type="EMBL" id="JBHUIX010000002">
    <property type="protein sequence ID" value="MFD2172759.1"/>
    <property type="molecule type" value="Genomic_DNA"/>
</dbReference>
<dbReference type="Proteomes" id="UP001597413">
    <property type="component" value="Unassembled WGS sequence"/>
</dbReference>
<proteinExistence type="predicted"/>
<reference evidence="2" key="1">
    <citation type="journal article" date="2019" name="Int. J. Syst. Evol. Microbiol.">
        <title>The Global Catalogue of Microorganisms (GCM) 10K type strain sequencing project: providing services to taxonomists for standard genome sequencing and annotation.</title>
        <authorList>
            <consortium name="The Broad Institute Genomics Platform"/>
            <consortium name="The Broad Institute Genome Sequencing Center for Infectious Disease"/>
            <person name="Wu L."/>
            <person name="Ma J."/>
        </authorList>
    </citation>
    <scope>NUCLEOTIDE SEQUENCE [LARGE SCALE GENOMIC DNA]</scope>
    <source>
        <strain evidence="2">CCUG 55131</strain>
    </source>
</reference>
<protein>
    <submittedName>
        <fullName evidence="1">Uncharacterized protein</fullName>
    </submittedName>
</protein>